<dbReference type="InterPro" id="IPR025251">
    <property type="entry name" value="DUF4213"/>
</dbReference>
<feature type="domain" description="DUF4213" evidence="2">
    <location>
        <begin position="14"/>
        <end position="50"/>
    </location>
</feature>
<dbReference type="Gene3D" id="3.40.50.11590">
    <property type="match status" value="1"/>
</dbReference>
<dbReference type="AlphaFoldDB" id="A0A644WR26"/>
<protein>
    <recommendedName>
        <fullName evidence="4">Heavy-metal chelation domain-containing protein</fullName>
    </recommendedName>
</protein>
<name>A0A644WR26_9ZZZZ</name>
<dbReference type="Pfam" id="PF13938">
    <property type="entry name" value="DUF4213"/>
    <property type="match status" value="1"/>
</dbReference>
<comment type="caution">
    <text evidence="3">The sequence shown here is derived from an EMBL/GenBank/DDBJ whole genome shotgun (WGS) entry which is preliminary data.</text>
</comment>
<organism evidence="3">
    <name type="scientific">bioreactor metagenome</name>
    <dbReference type="NCBI Taxonomy" id="1076179"/>
    <lineage>
        <taxon>unclassified sequences</taxon>
        <taxon>metagenomes</taxon>
        <taxon>ecological metagenomes</taxon>
    </lineage>
</organism>
<dbReference type="Pfam" id="PF04016">
    <property type="entry name" value="DUF364"/>
    <property type="match status" value="1"/>
</dbReference>
<sequence length="209" mass="22224">MLRHRLGKSSCSLLPEAGSLSGMTADRALPLLRSPNPVEASIGLAALNALVDEGEAGESSNDDLVEMLGITPKDRVGMVGDIMPLLRMIRDHAGHCVVFDEGKNEEKGITSTDLEGEELPGCSVVLLSATTLLNGTFDDVLSMASGAREICVIGPSAPLLPDIFRERGVTLLSGRRFTDADRLLRIVSEAGGTRCFGPVSVKVNIRLRK</sequence>
<evidence type="ECO:0000259" key="1">
    <source>
        <dbReference type="Pfam" id="PF04016"/>
    </source>
</evidence>
<evidence type="ECO:0000259" key="2">
    <source>
        <dbReference type="Pfam" id="PF13938"/>
    </source>
</evidence>
<accession>A0A644WR26</accession>
<dbReference type="EMBL" id="VSSQ01001207">
    <property type="protein sequence ID" value="MPM06192.1"/>
    <property type="molecule type" value="Genomic_DNA"/>
</dbReference>
<evidence type="ECO:0000313" key="3">
    <source>
        <dbReference type="EMBL" id="MPM06192.1"/>
    </source>
</evidence>
<feature type="domain" description="Putative heavy-metal chelation" evidence="1">
    <location>
        <begin position="63"/>
        <end position="202"/>
    </location>
</feature>
<reference evidence="3" key="1">
    <citation type="submission" date="2019-08" db="EMBL/GenBank/DDBJ databases">
        <authorList>
            <person name="Kucharzyk K."/>
            <person name="Murdoch R.W."/>
            <person name="Higgins S."/>
            <person name="Loffler F."/>
        </authorList>
    </citation>
    <scope>NUCLEOTIDE SEQUENCE</scope>
</reference>
<dbReference type="InterPro" id="IPR007161">
    <property type="entry name" value="DUF364"/>
</dbReference>
<dbReference type="SUPFAM" id="SSF159713">
    <property type="entry name" value="Dhaf3308-like"/>
    <property type="match status" value="1"/>
</dbReference>
<gene>
    <name evidence="3" type="ORF">SDC9_52488</name>
</gene>
<evidence type="ECO:0008006" key="4">
    <source>
        <dbReference type="Google" id="ProtNLM"/>
    </source>
</evidence>
<proteinExistence type="predicted"/>